<evidence type="ECO:0000256" key="1">
    <source>
        <dbReference type="ARBA" id="ARBA00023015"/>
    </source>
</evidence>
<dbReference type="PROSITE" id="PS50977">
    <property type="entry name" value="HTH_TETR_2"/>
    <property type="match status" value="1"/>
</dbReference>
<dbReference type="Pfam" id="PF00440">
    <property type="entry name" value="TetR_N"/>
    <property type="match status" value="1"/>
</dbReference>
<dbReference type="GO" id="GO:0000976">
    <property type="term" value="F:transcription cis-regulatory region binding"/>
    <property type="evidence" value="ECO:0007669"/>
    <property type="project" value="TreeGrafter"/>
</dbReference>
<dbReference type="Proteomes" id="UP000025171">
    <property type="component" value="Unassembled WGS sequence"/>
</dbReference>
<evidence type="ECO:0000256" key="2">
    <source>
        <dbReference type="ARBA" id="ARBA00023125"/>
    </source>
</evidence>
<accession>A0A059FPK1</accession>
<dbReference type="PANTHER" id="PTHR30055:SF234">
    <property type="entry name" value="HTH-TYPE TRANSCRIPTIONAL REGULATOR BETI"/>
    <property type="match status" value="1"/>
</dbReference>
<evidence type="ECO:0000256" key="4">
    <source>
        <dbReference type="PROSITE-ProRule" id="PRU00335"/>
    </source>
</evidence>
<dbReference type="EMBL" id="ARYK01000004">
    <property type="protein sequence ID" value="KCZ92456.1"/>
    <property type="molecule type" value="Genomic_DNA"/>
</dbReference>
<dbReference type="SUPFAM" id="SSF46689">
    <property type="entry name" value="Homeodomain-like"/>
    <property type="match status" value="1"/>
</dbReference>
<dbReference type="PANTHER" id="PTHR30055">
    <property type="entry name" value="HTH-TYPE TRANSCRIPTIONAL REGULATOR RUTR"/>
    <property type="match status" value="1"/>
</dbReference>
<evidence type="ECO:0000259" key="5">
    <source>
        <dbReference type="PROSITE" id="PS50977"/>
    </source>
</evidence>
<organism evidence="6 7">
    <name type="scientific">Hyphomonas johnsonii MHS-2</name>
    <dbReference type="NCBI Taxonomy" id="1280950"/>
    <lineage>
        <taxon>Bacteria</taxon>
        <taxon>Pseudomonadati</taxon>
        <taxon>Pseudomonadota</taxon>
        <taxon>Alphaproteobacteria</taxon>
        <taxon>Hyphomonadales</taxon>
        <taxon>Hyphomonadaceae</taxon>
        <taxon>Hyphomonas</taxon>
    </lineage>
</organism>
<evidence type="ECO:0000256" key="3">
    <source>
        <dbReference type="ARBA" id="ARBA00023163"/>
    </source>
</evidence>
<dbReference type="RefSeq" id="WP_035616685.1">
    <property type="nucleotide sequence ID" value="NZ_ARYK01000004.1"/>
</dbReference>
<comment type="caution">
    <text evidence="6">The sequence shown here is derived from an EMBL/GenBank/DDBJ whole genome shotgun (WGS) entry which is preliminary data.</text>
</comment>
<dbReference type="InterPro" id="IPR009057">
    <property type="entry name" value="Homeodomain-like_sf"/>
</dbReference>
<reference evidence="6 7" key="1">
    <citation type="journal article" date="2014" name="Antonie Van Leeuwenhoek">
        <title>Hyphomonas beringensis sp. nov. and Hyphomonas chukchiensis sp. nov., isolated from surface seawater of the Bering Sea and Chukchi Sea.</title>
        <authorList>
            <person name="Li C."/>
            <person name="Lai Q."/>
            <person name="Li G."/>
            <person name="Dong C."/>
            <person name="Wang J."/>
            <person name="Liao Y."/>
            <person name="Shao Z."/>
        </authorList>
    </citation>
    <scope>NUCLEOTIDE SEQUENCE [LARGE SCALE GENOMIC DNA]</scope>
    <source>
        <strain evidence="6 7">MHS-2</strain>
    </source>
</reference>
<dbReference type="Gene3D" id="1.10.357.10">
    <property type="entry name" value="Tetracycline Repressor, domain 2"/>
    <property type="match status" value="1"/>
</dbReference>
<dbReference type="PATRIC" id="fig|1280950.3.peg.2097"/>
<evidence type="ECO:0000313" key="6">
    <source>
        <dbReference type="EMBL" id="KCZ92456.1"/>
    </source>
</evidence>
<gene>
    <name evidence="6" type="ORF">HJO_10484</name>
</gene>
<evidence type="ECO:0000313" key="7">
    <source>
        <dbReference type="Proteomes" id="UP000025171"/>
    </source>
</evidence>
<dbReference type="OrthoDB" id="3217159at2"/>
<feature type="domain" description="HTH tetR-type" evidence="5">
    <location>
        <begin position="13"/>
        <end position="71"/>
    </location>
</feature>
<dbReference type="eggNOG" id="COG1309">
    <property type="taxonomic scope" value="Bacteria"/>
</dbReference>
<name>A0A059FPK1_9PROT</name>
<sequence>MTQADATRSNQKRRTRRELLRAATRLMQQGRKPTLEEVAEEALVSRATAYRYFGNVDALLVEAPLDLALPEPADLFGQSAPADPVARLDRLAATMDAMLAVNETPLRLMLAKSLERSITDGGDDDVPPRQNRRTHLIEAALAPAGTAFPPEDLARLTAALALVFGIEAQIVFRDVLQMPDADAQDVRRWMIRALVDAART</sequence>
<dbReference type="AlphaFoldDB" id="A0A059FPK1"/>
<keyword evidence="7" id="KW-1185">Reference proteome</keyword>
<keyword evidence="1" id="KW-0805">Transcription regulation</keyword>
<protein>
    <submittedName>
        <fullName evidence="6">TetR family transcriptional regulator</fullName>
    </submittedName>
</protein>
<dbReference type="InterPro" id="IPR050109">
    <property type="entry name" value="HTH-type_TetR-like_transc_reg"/>
</dbReference>
<feature type="DNA-binding region" description="H-T-H motif" evidence="4">
    <location>
        <begin position="34"/>
        <end position="53"/>
    </location>
</feature>
<proteinExistence type="predicted"/>
<dbReference type="GO" id="GO:0003700">
    <property type="term" value="F:DNA-binding transcription factor activity"/>
    <property type="evidence" value="ECO:0007669"/>
    <property type="project" value="TreeGrafter"/>
</dbReference>
<keyword evidence="2 4" id="KW-0238">DNA-binding</keyword>
<keyword evidence="3" id="KW-0804">Transcription</keyword>
<dbReference type="STRING" id="1280950.HJO_10484"/>
<dbReference type="InterPro" id="IPR001647">
    <property type="entry name" value="HTH_TetR"/>
</dbReference>